<comment type="caution">
    <text evidence="2">The sequence shown here is derived from an EMBL/GenBank/DDBJ whole genome shotgun (WGS) entry which is preliminary data.</text>
</comment>
<dbReference type="Gene3D" id="2.40.260.10">
    <property type="entry name" value="Sortase"/>
    <property type="match status" value="1"/>
</dbReference>
<sequence length="189" mass="20471">MMAWLLSVAALSGDGAMGHADTIADHVVDMSSWSATRIAAYRKRVPLQQKPEAMLRIPSVGLVVPVFAGTSPEILDQAAGRIERTSPFGASGNTGIAAHRDGFFRVLRDVKVGDVLQVDLPEATVSYRIVSTRVVDPSETSVLRATAEPTITLVTCYPFYFAGSAPQRFIVRAMRAPNAEEIRLSRARD</sequence>
<dbReference type="SUPFAM" id="SSF63817">
    <property type="entry name" value="Sortase"/>
    <property type="match status" value="1"/>
</dbReference>
<evidence type="ECO:0000256" key="1">
    <source>
        <dbReference type="ARBA" id="ARBA00022801"/>
    </source>
</evidence>
<organism evidence="2 3">
    <name type="scientific">Steroidobacter agaridevorans</name>
    <dbReference type="NCBI Taxonomy" id="2695856"/>
    <lineage>
        <taxon>Bacteria</taxon>
        <taxon>Pseudomonadati</taxon>
        <taxon>Pseudomonadota</taxon>
        <taxon>Gammaproteobacteria</taxon>
        <taxon>Steroidobacterales</taxon>
        <taxon>Steroidobacteraceae</taxon>
        <taxon>Steroidobacter</taxon>
    </lineage>
</organism>
<name>A0A829YHP1_9GAMM</name>
<dbReference type="EMBL" id="BLJN01000005">
    <property type="protein sequence ID" value="GFE82719.1"/>
    <property type="molecule type" value="Genomic_DNA"/>
</dbReference>
<dbReference type="NCBIfam" id="TIGR01076">
    <property type="entry name" value="sortase_fam"/>
    <property type="match status" value="1"/>
</dbReference>
<reference evidence="3" key="1">
    <citation type="submission" date="2020-01" db="EMBL/GenBank/DDBJ databases">
        <title>'Steroidobacter agaridevorans' sp. nov., agar-degrading bacteria isolated from rhizosphere soils.</title>
        <authorList>
            <person name="Ikenaga M."/>
            <person name="Kataoka M."/>
            <person name="Murouchi A."/>
            <person name="Katsuragi S."/>
            <person name="Sakai M."/>
        </authorList>
    </citation>
    <scope>NUCLEOTIDE SEQUENCE [LARGE SCALE GENOMIC DNA]</scope>
    <source>
        <strain evidence="3">YU21-B</strain>
    </source>
</reference>
<accession>A0A829YHP1</accession>
<keyword evidence="3" id="KW-1185">Reference proteome</keyword>
<dbReference type="InterPro" id="IPR041999">
    <property type="entry name" value="Sortase_D_1"/>
</dbReference>
<keyword evidence="1" id="KW-0378">Hydrolase</keyword>
<dbReference type="InterPro" id="IPR005754">
    <property type="entry name" value="Sortase"/>
</dbReference>
<gene>
    <name evidence="2" type="ORF">GCM10011487_47190</name>
</gene>
<protein>
    <recommendedName>
        <fullName evidence="4">Class D sortase</fullName>
    </recommendedName>
</protein>
<evidence type="ECO:0000313" key="2">
    <source>
        <dbReference type="EMBL" id="GFE82719.1"/>
    </source>
</evidence>
<proteinExistence type="predicted"/>
<dbReference type="Pfam" id="PF04203">
    <property type="entry name" value="Sortase"/>
    <property type="match status" value="1"/>
</dbReference>
<dbReference type="AlphaFoldDB" id="A0A829YHP1"/>
<evidence type="ECO:0008006" key="4">
    <source>
        <dbReference type="Google" id="ProtNLM"/>
    </source>
</evidence>
<evidence type="ECO:0000313" key="3">
    <source>
        <dbReference type="Proteomes" id="UP000445000"/>
    </source>
</evidence>
<dbReference type="CDD" id="cd05828">
    <property type="entry name" value="Sortase_D_1"/>
    <property type="match status" value="1"/>
</dbReference>
<dbReference type="GO" id="GO:0016787">
    <property type="term" value="F:hydrolase activity"/>
    <property type="evidence" value="ECO:0007669"/>
    <property type="project" value="UniProtKB-KW"/>
</dbReference>
<dbReference type="InterPro" id="IPR023365">
    <property type="entry name" value="Sortase_dom-sf"/>
</dbReference>
<dbReference type="Proteomes" id="UP000445000">
    <property type="component" value="Unassembled WGS sequence"/>
</dbReference>